<dbReference type="OrthoDB" id="7615137at2"/>
<dbReference type="GO" id="GO:0006310">
    <property type="term" value="P:DNA recombination"/>
    <property type="evidence" value="ECO:0007669"/>
    <property type="project" value="UniProtKB-KW"/>
</dbReference>
<dbReference type="InterPro" id="IPR011010">
    <property type="entry name" value="DNA_brk_join_enz"/>
</dbReference>
<sequence length="460" mass="51035">MTDQKTKRELTDGFLRSVVVEERTDFSDTKVEGLQVRVSHTGKKTFAVRARAPSRAIQRVNIGSYPELKLAAARDMARELIVKIRQGVDVAAERREARAPVVAKPTLSDILSEYRQVATAKGLGIWTPSQPHLQPEAERSIRAVFAKLLERDLTLVSTMDLMIEMKAYRRVGRTGKGDTANGRVSKARLYLMPVLDWAAGRRRFRKVGAGRLPAIAAPDASETVDLAVDDPKILGHRERVLDEHELTRLLPLLTYPAPQIEGLQTPPEKDFRFIALRFILLTASRVANVEDALWRDIDFARGIWTKPSIKNTKGKQIVRSQIVHLSDAALALLKALPGSDMSNPLAHVFPNTNGGPLGNWTRFQEALNRASGTSGWHRHDLRRTASTLLDQLGVDAVMVGRVLGHSVSREDKAAATALRHYIMQKQIRSHVDAPMKVALDLLAEVYAAMEADGRSMARVA</sequence>
<dbReference type="Pfam" id="PF13356">
    <property type="entry name" value="Arm-DNA-bind_3"/>
    <property type="match status" value="1"/>
</dbReference>
<dbReference type="InterPro" id="IPR013762">
    <property type="entry name" value="Integrase-like_cat_sf"/>
</dbReference>
<dbReference type="RefSeq" id="WP_146287827.1">
    <property type="nucleotide sequence ID" value="NZ_BMLP01000007.1"/>
</dbReference>
<keyword evidence="2" id="KW-0229">DNA integration</keyword>
<feature type="domain" description="Tyr recombinase" evidence="4">
    <location>
        <begin position="248"/>
        <end position="436"/>
    </location>
</feature>
<gene>
    <name evidence="5" type="ORF">GCM10010991_31380</name>
</gene>
<dbReference type="PANTHER" id="PTHR30629">
    <property type="entry name" value="PROPHAGE INTEGRASE"/>
    <property type="match status" value="1"/>
</dbReference>
<evidence type="ECO:0000256" key="3">
    <source>
        <dbReference type="ARBA" id="ARBA00023172"/>
    </source>
</evidence>
<dbReference type="GO" id="GO:0015074">
    <property type="term" value="P:DNA integration"/>
    <property type="evidence" value="ECO:0007669"/>
    <property type="project" value="UniProtKB-KW"/>
</dbReference>
<dbReference type="AlphaFoldDB" id="A0A918DEL7"/>
<keyword evidence="3" id="KW-0233">DNA recombination</keyword>
<dbReference type="InterPro" id="IPR025166">
    <property type="entry name" value="Integrase_DNA_bind_dom"/>
</dbReference>
<evidence type="ECO:0000313" key="5">
    <source>
        <dbReference type="EMBL" id="GGO36799.1"/>
    </source>
</evidence>
<dbReference type="InterPro" id="IPR038488">
    <property type="entry name" value="Integrase_DNA-bd_sf"/>
</dbReference>
<evidence type="ECO:0000256" key="2">
    <source>
        <dbReference type="ARBA" id="ARBA00022908"/>
    </source>
</evidence>
<dbReference type="GO" id="GO:0003677">
    <property type="term" value="F:DNA binding"/>
    <property type="evidence" value="ECO:0007669"/>
    <property type="project" value="InterPro"/>
</dbReference>
<dbReference type="Gene3D" id="1.10.443.10">
    <property type="entry name" value="Intergrase catalytic core"/>
    <property type="match status" value="1"/>
</dbReference>
<dbReference type="Pfam" id="PF00589">
    <property type="entry name" value="Phage_integrase"/>
    <property type="match status" value="1"/>
</dbReference>
<dbReference type="Proteomes" id="UP000598196">
    <property type="component" value="Unassembled WGS sequence"/>
</dbReference>
<dbReference type="PANTHER" id="PTHR30629:SF2">
    <property type="entry name" value="PROPHAGE INTEGRASE INTS-RELATED"/>
    <property type="match status" value="1"/>
</dbReference>
<dbReference type="SUPFAM" id="SSF56349">
    <property type="entry name" value="DNA breaking-rejoining enzymes"/>
    <property type="match status" value="1"/>
</dbReference>
<keyword evidence="6" id="KW-1185">Reference proteome</keyword>
<dbReference type="PROSITE" id="PS51898">
    <property type="entry name" value="TYR_RECOMBINASE"/>
    <property type="match status" value="1"/>
</dbReference>
<protein>
    <submittedName>
        <fullName evidence="5">Integrase</fullName>
    </submittedName>
</protein>
<dbReference type="InterPro" id="IPR050808">
    <property type="entry name" value="Phage_Integrase"/>
</dbReference>
<dbReference type="InterPro" id="IPR002104">
    <property type="entry name" value="Integrase_catalytic"/>
</dbReference>
<evidence type="ECO:0000256" key="1">
    <source>
        <dbReference type="ARBA" id="ARBA00008857"/>
    </source>
</evidence>
<comment type="caution">
    <text evidence="5">The sequence shown here is derived from an EMBL/GenBank/DDBJ whole genome shotgun (WGS) entry which is preliminary data.</text>
</comment>
<reference evidence="5 6" key="1">
    <citation type="journal article" date="2014" name="Int. J. Syst. Evol. Microbiol.">
        <title>Complete genome sequence of Corynebacterium casei LMG S-19264T (=DSM 44701T), isolated from a smear-ripened cheese.</title>
        <authorList>
            <consortium name="US DOE Joint Genome Institute (JGI-PGF)"/>
            <person name="Walter F."/>
            <person name="Albersmeier A."/>
            <person name="Kalinowski J."/>
            <person name="Ruckert C."/>
        </authorList>
    </citation>
    <scope>NUCLEOTIDE SEQUENCE [LARGE SCALE GENOMIC DNA]</scope>
    <source>
        <strain evidence="5 6">CGMCC 1.7029</strain>
    </source>
</reference>
<evidence type="ECO:0000259" key="4">
    <source>
        <dbReference type="PROSITE" id="PS51898"/>
    </source>
</evidence>
<dbReference type="Gene3D" id="3.30.160.390">
    <property type="entry name" value="Integrase, DNA-binding domain"/>
    <property type="match status" value="1"/>
</dbReference>
<dbReference type="EMBL" id="BMLP01000007">
    <property type="protein sequence ID" value="GGO36799.1"/>
    <property type="molecule type" value="Genomic_DNA"/>
</dbReference>
<name>A0A918DEL7_9RHOB</name>
<comment type="similarity">
    <text evidence="1">Belongs to the 'phage' integrase family.</text>
</comment>
<proteinExistence type="inferred from homology"/>
<evidence type="ECO:0000313" key="6">
    <source>
        <dbReference type="Proteomes" id="UP000598196"/>
    </source>
</evidence>
<accession>A0A918DEL7</accession>
<organism evidence="5 6">
    <name type="scientific">Gemmobacter aquaticus</name>
    <dbReference type="NCBI Taxonomy" id="490185"/>
    <lineage>
        <taxon>Bacteria</taxon>
        <taxon>Pseudomonadati</taxon>
        <taxon>Pseudomonadota</taxon>
        <taxon>Alphaproteobacteria</taxon>
        <taxon>Rhodobacterales</taxon>
        <taxon>Paracoccaceae</taxon>
        <taxon>Gemmobacter</taxon>
    </lineage>
</organism>